<protein>
    <submittedName>
        <fullName evidence="2">NERD domain-containing protein</fullName>
    </submittedName>
</protein>
<gene>
    <name evidence="2" type="ORF">FG383_02910</name>
</gene>
<reference evidence="2 3" key="1">
    <citation type="submission" date="2019-05" db="EMBL/GenBank/DDBJ databases">
        <title>Psychrobacillus vulpis sp. nov., a new species isolated from feces of a red fox that inhabits in The Tablas de Daimiel Natural Park, Albacete, Spain.</title>
        <authorList>
            <person name="Rodriguez M."/>
            <person name="Reina J.C."/>
            <person name="Bejar V."/>
            <person name="Llamas I."/>
        </authorList>
    </citation>
    <scope>NUCLEOTIDE SEQUENCE [LARGE SCALE GENOMIC DNA]</scope>
    <source>
        <strain evidence="2 3">NHI-2</strain>
    </source>
</reference>
<sequence length="324" mass="37840">MLSYLRGDMMIIKKYSASLYVEALHALYKRMPKNDLKFSKIQEEYYQKVAGNIGEEAVMKVIEQLDLPYKFYAFHNILLYSETLFQMDILIITQYYALILEVKNIKGEITFTDQQMIRTLATNETHAFDNPFLQSEDYQSQLKRLFQANHISLPIFSAVAFAFSSSIIKDPPKNKTIVFRRGIKPYIRNIPANACILTDAQLESLKYFLLKESIDFQPFPLTNHFGIDPNSLRKGVECVHCGLIGMKKVIRNWYCPRCRSSHRHAHEAALRDYFLVYKSTISNQECQQFLQLNNKYEATKILNNPMLIKTGQSRSRKYSMKFDK</sequence>
<dbReference type="AlphaFoldDB" id="A0A544TL34"/>
<dbReference type="Pfam" id="PF08378">
    <property type="entry name" value="NERD"/>
    <property type="match status" value="1"/>
</dbReference>
<accession>A0A544TL34</accession>
<keyword evidence="3" id="KW-1185">Reference proteome</keyword>
<proteinExistence type="predicted"/>
<evidence type="ECO:0000259" key="1">
    <source>
        <dbReference type="PROSITE" id="PS50965"/>
    </source>
</evidence>
<dbReference type="Proteomes" id="UP000318937">
    <property type="component" value="Unassembled WGS sequence"/>
</dbReference>
<evidence type="ECO:0000313" key="2">
    <source>
        <dbReference type="EMBL" id="TQR18115.1"/>
    </source>
</evidence>
<comment type="caution">
    <text evidence="2">The sequence shown here is derived from an EMBL/GenBank/DDBJ whole genome shotgun (WGS) entry which is preliminary data.</text>
</comment>
<dbReference type="InterPro" id="IPR011528">
    <property type="entry name" value="NERD"/>
</dbReference>
<evidence type="ECO:0000313" key="3">
    <source>
        <dbReference type="Proteomes" id="UP000318937"/>
    </source>
</evidence>
<dbReference type="OrthoDB" id="569879at2"/>
<feature type="domain" description="NERD" evidence="1">
    <location>
        <begin position="50"/>
        <end position="165"/>
    </location>
</feature>
<organism evidence="2 3">
    <name type="scientific">Psychrobacillus soli</name>
    <dbReference type="NCBI Taxonomy" id="1543965"/>
    <lineage>
        <taxon>Bacteria</taxon>
        <taxon>Bacillati</taxon>
        <taxon>Bacillota</taxon>
        <taxon>Bacilli</taxon>
        <taxon>Bacillales</taxon>
        <taxon>Bacillaceae</taxon>
        <taxon>Psychrobacillus</taxon>
    </lineage>
</organism>
<dbReference type="EMBL" id="VDGG01000004">
    <property type="protein sequence ID" value="TQR18115.1"/>
    <property type="molecule type" value="Genomic_DNA"/>
</dbReference>
<dbReference type="PROSITE" id="PS50965">
    <property type="entry name" value="NERD"/>
    <property type="match status" value="1"/>
</dbReference>
<name>A0A544TL34_9BACI</name>